<sequence>MALHTQLPIYRAAYLLLDVVTDLVKNMPRDFKRSVGDKISAECIEIMVLVFRANVATDKSPHIAELIERLQVIELLLRLGMDKRLIIRPAYAAAIEQTTSIGKQANGWKKSADRRPLHGGQGFHG</sequence>
<evidence type="ECO:0000256" key="1">
    <source>
        <dbReference type="SAM" id="MobiDB-lite"/>
    </source>
</evidence>
<name>A0A132EHP4_9BURK</name>
<proteinExistence type="predicted"/>
<dbReference type="InterPro" id="IPR055360">
    <property type="entry name" value="bAvd"/>
</dbReference>
<comment type="caution">
    <text evidence="3">The sequence shown here is derived from an EMBL/GenBank/DDBJ whole genome shotgun (WGS) entry which is preliminary data.</text>
</comment>
<organism evidence="3 4">
    <name type="scientific">Burkholderia pseudomultivorans</name>
    <dbReference type="NCBI Taxonomy" id="1207504"/>
    <lineage>
        <taxon>Bacteria</taxon>
        <taxon>Pseudomonadati</taxon>
        <taxon>Pseudomonadota</taxon>
        <taxon>Betaproteobacteria</taxon>
        <taxon>Burkholderiales</taxon>
        <taxon>Burkholderiaceae</taxon>
        <taxon>Burkholderia</taxon>
        <taxon>Burkholderia cepacia complex</taxon>
    </lineage>
</organism>
<evidence type="ECO:0000259" key="2">
    <source>
        <dbReference type="Pfam" id="PF22296"/>
    </source>
</evidence>
<dbReference type="RefSeq" id="WP_060241824.1">
    <property type="nucleotide sequence ID" value="NZ_LPJR01000029.1"/>
</dbReference>
<reference evidence="3 4" key="1">
    <citation type="submission" date="2015-11" db="EMBL/GenBank/DDBJ databases">
        <title>Expanding the genomic diversity of Burkholderia species for the development of highly accurate diagnostics.</title>
        <authorList>
            <person name="Sahl J."/>
            <person name="Keim P."/>
            <person name="Wagner D."/>
        </authorList>
    </citation>
    <scope>NUCLEOTIDE SEQUENCE [LARGE SCALE GENOMIC DNA]</scope>
    <source>
        <strain evidence="3 4">MSMB368WGS</strain>
    </source>
</reference>
<dbReference type="OrthoDB" id="8595978at2"/>
<evidence type="ECO:0000313" key="4">
    <source>
        <dbReference type="Proteomes" id="UP000062912"/>
    </source>
</evidence>
<feature type="domain" description="bAvd-like" evidence="2">
    <location>
        <begin position="16"/>
        <end position="111"/>
    </location>
</feature>
<dbReference type="EMBL" id="LPJR01000029">
    <property type="protein sequence ID" value="KWF29883.1"/>
    <property type="molecule type" value="Genomic_DNA"/>
</dbReference>
<dbReference type="Pfam" id="PF22296">
    <property type="entry name" value="bAvd"/>
    <property type="match status" value="1"/>
</dbReference>
<dbReference type="Gene3D" id="1.20.1440.60">
    <property type="entry name" value="23S rRNA-intervening sequence"/>
    <property type="match status" value="1"/>
</dbReference>
<dbReference type="Proteomes" id="UP000062912">
    <property type="component" value="Unassembled WGS sequence"/>
</dbReference>
<accession>A0A132EHP4</accession>
<dbReference type="CDD" id="cd16376">
    <property type="entry name" value="Avd_like"/>
    <property type="match status" value="1"/>
</dbReference>
<dbReference type="AlphaFoldDB" id="A0A132EHP4"/>
<feature type="region of interest" description="Disordered" evidence="1">
    <location>
        <begin position="105"/>
        <end position="125"/>
    </location>
</feature>
<dbReference type="InterPro" id="IPR036583">
    <property type="entry name" value="23S_rRNA_IVS_sf"/>
</dbReference>
<gene>
    <name evidence="3" type="ORF">WT56_15980</name>
</gene>
<evidence type="ECO:0000313" key="3">
    <source>
        <dbReference type="EMBL" id="KWF29883.1"/>
    </source>
</evidence>
<protein>
    <recommendedName>
        <fullName evidence="2">bAvd-like domain-containing protein</fullName>
    </recommendedName>
</protein>